<feature type="domain" description="DUF4097" evidence="1">
    <location>
        <begin position="111"/>
        <end position="224"/>
    </location>
</feature>
<evidence type="ECO:0000313" key="2">
    <source>
        <dbReference type="EMBL" id="UNM14889.1"/>
    </source>
</evidence>
<accession>A0ABY3WTT5</accession>
<evidence type="ECO:0000259" key="1">
    <source>
        <dbReference type="Pfam" id="PF13349"/>
    </source>
</evidence>
<name>A0ABY3WTT5_9ACTN</name>
<proteinExistence type="predicted"/>
<reference evidence="2 3" key="1">
    <citation type="submission" date="2021-03" db="EMBL/GenBank/DDBJ databases">
        <title>Complete genome of Streptomyces formicae strain 1H-GS9 (DSM 100524).</title>
        <authorList>
            <person name="Atanasov K.E."/>
            <person name="Altabella T."/>
            <person name="Ferrer A."/>
        </authorList>
    </citation>
    <scope>NUCLEOTIDE SEQUENCE [LARGE SCALE GENOMIC DNA]</scope>
    <source>
        <strain evidence="2 3">1H-GS9</strain>
    </source>
</reference>
<evidence type="ECO:0000313" key="3">
    <source>
        <dbReference type="Proteomes" id="UP000828924"/>
    </source>
</evidence>
<sequence length="247" mass="25375">MALALGGVVVVAFGVGGCADAEAEGAVVERKAFAFNGETLTIEAGDSAVDIVPADVRSVEVERRVDGWVFLGEGPEPVWELRDGTLELGVSCEAVASDCEARHAVKVPRGVAVTVRGDNGDVTASGFDTALALRSDNGRVTVRDSSGPLELVSDNGEIVGERITAKAVSADSDNGEVRLGFAVVPDLVDSSSANGETVIELPGSGAYRVTASAGNGSAKVDVREDPQSRHVIKARSDNGDIVVRGTT</sequence>
<protein>
    <submittedName>
        <fullName evidence="2">DUF4097 family beta strand repeat protein</fullName>
    </submittedName>
</protein>
<dbReference type="RefSeq" id="WP_242335486.1">
    <property type="nucleotide sequence ID" value="NZ_CP071872.1"/>
</dbReference>
<dbReference type="EMBL" id="CP071872">
    <property type="protein sequence ID" value="UNM14889.1"/>
    <property type="molecule type" value="Genomic_DNA"/>
</dbReference>
<organism evidence="2 3">
    <name type="scientific">Streptomyces formicae</name>
    <dbReference type="NCBI Taxonomy" id="1616117"/>
    <lineage>
        <taxon>Bacteria</taxon>
        <taxon>Bacillati</taxon>
        <taxon>Actinomycetota</taxon>
        <taxon>Actinomycetes</taxon>
        <taxon>Kitasatosporales</taxon>
        <taxon>Streptomycetaceae</taxon>
        <taxon>Streptomyces</taxon>
    </lineage>
</organism>
<dbReference type="Proteomes" id="UP000828924">
    <property type="component" value="Chromosome"/>
</dbReference>
<keyword evidence="3" id="KW-1185">Reference proteome</keyword>
<dbReference type="InterPro" id="IPR025164">
    <property type="entry name" value="Toastrack_DUF4097"/>
</dbReference>
<dbReference type="Pfam" id="PF13349">
    <property type="entry name" value="DUF4097"/>
    <property type="match status" value="1"/>
</dbReference>
<gene>
    <name evidence="2" type="ORF">J4032_28550</name>
</gene>